<accession>A0A5D0IKN2</accession>
<name>A0A5D0IKN2_9FLAO</name>
<dbReference type="EMBL" id="VSDQ01000424">
    <property type="protein sequence ID" value="TYA83531.1"/>
    <property type="molecule type" value="Genomic_DNA"/>
</dbReference>
<feature type="non-terminal residue" evidence="2">
    <location>
        <position position="261"/>
    </location>
</feature>
<dbReference type="RefSeq" id="WP_187388207.1">
    <property type="nucleotide sequence ID" value="NZ_VSDQ01000424.1"/>
</dbReference>
<feature type="non-terminal residue" evidence="2">
    <location>
        <position position="1"/>
    </location>
</feature>
<dbReference type="Pfam" id="PF09822">
    <property type="entry name" value="ABC_transp_aux"/>
    <property type="match status" value="1"/>
</dbReference>
<comment type="caution">
    <text evidence="2">The sequence shown here is derived from an EMBL/GenBank/DDBJ whole genome shotgun (WGS) entry which is preliminary data.</text>
</comment>
<organism evidence="2 3">
    <name type="scientific">Seonamhaeicola marinus</name>
    <dbReference type="NCBI Taxonomy" id="1912246"/>
    <lineage>
        <taxon>Bacteria</taxon>
        <taxon>Pseudomonadati</taxon>
        <taxon>Bacteroidota</taxon>
        <taxon>Flavobacteriia</taxon>
        <taxon>Flavobacteriales</taxon>
        <taxon>Flavobacteriaceae</taxon>
    </lineage>
</organism>
<feature type="domain" description="ABC-type uncharacterised transport system" evidence="1">
    <location>
        <begin position="68"/>
        <end position="260"/>
    </location>
</feature>
<reference evidence="2 3" key="1">
    <citation type="submission" date="2019-08" db="EMBL/GenBank/DDBJ databases">
        <title>Seonamhaeicola sediminis sp. nov., isolated from marine sediment.</title>
        <authorList>
            <person name="Cao W.R."/>
        </authorList>
    </citation>
    <scope>NUCLEOTIDE SEQUENCE [LARGE SCALE GENOMIC DNA]</scope>
    <source>
        <strain evidence="2 3">B011</strain>
    </source>
</reference>
<sequence>QLSVTESGKASQAIIFPWALASFNEQTVAIPLVKNKIGANQQELVSNSVQHLEYAFADGFSKLVNPKRKKIAILKGNNQLNDANIASFIKKLKDYYYIAPFTLDSVATNAQKTGDDLNTFDLIISAKPTEAFTEEEKLILDQFTMNGGKSLWLIDAVAIEKDSLYNDAGKNYAVARDLNLTDFFFKYGVRINPSIIADLYSAPIMLATGNDNDTRLMRLKWPYAPLASGNPNHPITNNLNLVKFDFANQIDTLKNNIEKTI</sequence>
<evidence type="ECO:0000313" key="3">
    <source>
        <dbReference type="Proteomes" id="UP000323930"/>
    </source>
</evidence>
<dbReference type="AlphaFoldDB" id="A0A5D0IKN2"/>
<gene>
    <name evidence="2" type="ORF">FUA24_07490</name>
</gene>
<evidence type="ECO:0000259" key="1">
    <source>
        <dbReference type="Pfam" id="PF09822"/>
    </source>
</evidence>
<protein>
    <submittedName>
        <fullName evidence="2">Gliding motility-associated ABC transporter substrate-binding protein GldG</fullName>
    </submittedName>
</protein>
<evidence type="ECO:0000313" key="2">
    <source>
        <dbReference type="EMBL" id="TYA83531.1"/>
    </source>
</evidence>
<proteinExistence type="predicted"/>
<dbReference type="Proteomes" id="UP000323930">
    <property type="component" value="Unassembled WGS sequence"/>
</dbReference>
<dbReference type="InterPro" id="IPR019196">
    <property type="entry name" value="ABC_transp_unknown"/>
</dbReference>
<keyword evidence="3" id="KW-1185">Reference proteome</keyword>